<feature type="compositionally biased region" description="Low complexity" evidence="1">
    <location>
        <begin position="191"/>
        <end position="201"/>
    </location>
</feature>
<evidence type="ECO:0000256" key="1">
    <source>
        <dbReference type="SAM" id="MobiDB-lite"/>
    </source>
</evidence>
<keyword evidence="3" id="KW-1185">Reference proteome</keyword>
<dbReference type="PANTHER" id="PTHR35317">
    <property type="entry name" value="OS04G0629600 PROTEIN"/>
    <property type="match status" value="1"/>
</dbReference>
<dbReference type="AlphaFoldDB" id="A0AA39RBS3"/>
<feature type="compositionally biased region" description="Polar residues" evidence="1">
    <location>
        <begin position="204"/>
        <end position="213"/>
    </location>
</feature>
<accession>A0AA39RBS3</accession>
<name>A0AA39RBS3_ACESA</name>
<comment type="caution">
    <text evidence="2">The sequence shown here is derived from an EMBL/GenBank/DDBJ whole genome shotgun (WGS) entry which is preliminary data.</text>
</comment>
<protein>
    <submittedName>
        <fullName evidence="2">Uncharacterized protein</fullName>
    </submittedName>
</protein>
<dbReference type="EMBL" id="JAUESC010000388">
    <property type="protein sequence ID" value="KAK0570497.1"/>
    <property type="molecule type" value="Genomic_DNA"/>
</dbReference>
<dbReference type="Pfam" id="PF14223">
    <property type="entry name" value="Retrotran_gag_2"/>
    <property type="match status" value="1"/>
</dbReference>
<gene>
    <name evidence="2" type="ORF">LWI29_002164</name>
</gene>
<dbReference type="Proteomes" id="UP001168877">
    <property type="component" value="Unassembled WGS sequence"/>
</dbReference>
<organism evidence="2 3">
    <name type="scientific">Acer saccharum</name>
    <name type="common">Sugar maple</name>
    <dbReference type="NCBI Taxonomy" id="4024"/>
    <lineage>
        <taxon>Eukaryota</taxon>
        <taxon>Viridiplantae</taxon>
        <taxon>Streptophyta</taxon>
        <taxon>Embryophyta</taxon>
        <taxon>Tracheophyta</taxon>
        <taxon>Spermatophyta</taxon>
        <taxon>Magnoliopsida</taxon>
        <taxon>eudicotyledons</taxon>
        <taxon>Gunneridae</taxon>
        <taxon>Pentapetalae</taxon>
        <taxon>rosids</taxon>
        <taxon>malvids</taxon>
        <taxon>Sapindales</taxon>
        <taxon>Sapindaceae</taxon>
        <taxon>Hippocastanoideae</taxon>
        <taxon>Acereae</taxon>
        <taxon>Acer</taxon>
    </lineage>
</organism>
<evidence type="ECO:0000313" key="3">
    <source>
        <dbReference type="Proteomes" id="UP001168877"/>
    </source>
</evidence>
<evidence type="ECO:0000313" key="2">
    <source>
        <dbReference type="EMBL" id="KAK0570497.1"/>
    </source>
</evidence>
<dbReference type="PANTHER" id="PTHR35317:SF27">
    <property type="entry name" value="RETROVIRUS-RELATED POL POLYPROTEIN FROM TRANSPOSON TNT 1-94"/>
    <property type="match status" value="1"/>
</dbReference>
<reference evidence="2" key="1">
    <citation type="journal article" date="2022" name="Plant J.">
        <title>Strategies of tolerance reflected in two North American maple genomes.</title>
        <authorList>
            <person name="McEvoy S.L."/>
            <person name="Sezen U.U."/>
            <person name="Trouern-Trend A."/>
            <person name="McMahon S.M."/>
            <person name="Schaberg P.G."/>
            <person name="Yang J."/>
            <person name="Wegrzyn J.L."/>
            <person name="Swenson N.G."/>
        </authorList>
    </citation>
    <scope>NUCLEOTIDE SEQUENCE</scope>
    <source>
        <strain evidence="2">NS2018</strain>
    </source>
</reference>
<sequence>MLNMKVGEFVNEYFARTLAVVNKLRVNKGMMDDVAIIKKILRSMTPKFDYVVCSIEESNDLDALPIDELQSSLLETEDEVVANFEDEEEEEAGVVLTNPLLSAITVISYTFSMNVQRREPKRMLTIWKDKGHEEVTLVDLNWGENDTEPDAAAANGDETEIGEPNAAAASRDEIEIGAHSSTKESDGGSNGSNEGDSSGENHSLEAQGQQLRRQPTWMGDYRLAKEVIEISHELEDLLARICPERDYE</sequence>
<feature type="region of interest" description="Disordered" evidence="1">
    <location>
        <begin position="179"/>
        <end position="213"/>
    </location>
</feature>
<proteinExistence type="predicted"/>
<reference evidence="2" key="2">
    <citation type="submission" date="2023-06" db="EMBL/GenBank/DDBJ databases">
        <authorList>
            <person name="Swenson N.G."/>
            <person name="Wegrzyn J.L."/>
            <person name="Mcevoy S.L."/>
        </authorList>
    </citation>
    <scope>NUCLEOTIDE SEQUENCE</scope>
    <source>
        <strain evidence="2">NS2018</strain>
        <tissue evidence="2">Leaf</tissue>
    </source>
</reference>